<keyword evidence="3" id="KW-1185">Reference proteome</keyword>
<evidence type="ECO:0000256" key="1">
    <source>
        <dbReference type="SAM" id="Coils"/>
    </source>
</evidence>
<feature type="coiled-coil region" evidence="1">
    <location>
        <begin position="233"/>
        <end position="260"/>
    </location>
</feature>
<dbReference type="RefSeq" id="WP_026746228.1">
    <property type="nucleotide sequence ID" value="NZ_AP019823.1"/>
</dbReference>
<protein>
    <recommendedName>
        <fullName evidence="4">Lipoprotein</fullName>
    </recommendedName>
</protein>
<evidence type="ECO:0000313" key="2">
    <source>
        <dbReference type="EMBL" id="BBM38689.1"/>
    </source>
</evidence>
<sequence>MKLKKYALIGIMALLVIAGCDNKGSDKKDKDKVKVANVKKDISNDEIAKYNEYLKVSDVPNSEEWNTFFTEIKKEEFTDGAGNIKNISEVPTFTENLDSSINLIGEYIKEITDVMQKAPKMEAIDKNAENLVSSLIEEQKVLTEINDYFEKGDYKTDKLSKIGELNDKYKVVLQNRQENHKIFTNSLHEIAQIINQKIEKQLQTDGKTAKLNILKFVNSVDNFGKIAFGKNNLNFDENEIKMLEEANKDVQNRYKAVSEITFENAKKENINEEDFKKIKESSKLLSENMQKMVAGVKNQNIQDVVMSASNILSAKTDLENVFNVLMVQK</sequence>
<reference evidence="2 3" key="1">
    <citation type="submission" date="2019-07" db="EMBL/GenBank/DDBJ databases">
        <title>Complete Genome Sequence of Leptotrichia hofstadii Strain JCM16775.</title>
        <authorList>
            <person name="Watanabe S."/>
            <person name="Cui L."/>
        </authorList>
    </citation>
    <scope>NUCLEOTIDE SEQUENCE [LARGE SCALE GENOMIC DNA]</scope>
    <source>
        <strain evidence="2 3">JCM16775</strain>
    </source>
</reference>
<name>A0A510JHA5_9FUSO</name>
<dbReference type="EMBL" id="AP019823">
    <property type="protein sequence ID" value="BBM38689.1"/>
    <property type="molecule type" value="Genomic_DNA"/>
</dbReference>
<dbReference type="AlphaFoldDB" id="A0A510JHA5"/>
<gene>
    <name evidence="2" type="ORF">JCM16775_1398</name>
</gene>
<dbReference type="OrthoDB" id="79792at2"/>
<organism evidence="2 3">
    <name type="scientific">Leptotrichia hofstadii</name>
    <dbReference type="NCBI Taxonomy" id="157688"/>
    <lineage>
        <taxon>Bacteria</taxon>
        <taxon>Fusobacteriati</taxon>
        <taxon>Fusobacteriota</taxon>
        <taxon>Fusobacteriia</taxon>
        <taxon>Fusobacteriales</taxon>
        <taxon>Leptotrichiaceae</taxon>
        <taxon>Leptotrichia</taxon>
    </lineage>
</organism>
<proteinExistence type="predicted"/>
<dbReference type="KEGG" id="lhf:JCM16775_1398"/>
<dbReference type="PROSITE" id="PS51257">
    <property type="entry name" value="PROKAR_LIPOPROTEIN"/>
    <property type="match status" value="1"/>
</dbReference>
<keyword evidence="1" id="KW-0175">Coiled coil</keyword>
<dbReference type="Proteomes" id="UP000321892">
    <property type="component" value="Chromosome"/>
</dbReference>
<accession>A0A510JHA5</accession>
<evidence type="ECO:0008006" key="4">
    <source>
        <dbReference type="Google" id="ProtNLM"/>
    </source>
</evidence>
<evidence type="ECO:0000313" key="3">
    <source>
        <dbReference type="Proteomes" id="UP000321892"/>
    </source>
</evidence>